<sequence length="57" mass="6449">EIEADESGIEGILNRLERHRNSSFGRGFGEKGDCIQSDNDKDKEKWEHRTTADGVSK</sequence>
<reference evidence="2 3" key="1">
    <citation type="journal article" date="2018" name="Front. Plant Sci.">
        <title>Red Clover (Trifolium pratense) and Zigzag Clover (T. medium) - A Picture of Genomic Similarities and Differences.</title>
        <authorList>
            <person name="Dluhosova J."/>
            <person name="Istvanek J."/>
            <person name="Nedelnik J."/>
            <person name="Repkova J."/>
        </authorList>
    </citation>
    <scope>NUCLEOTIDE SEQUENCE [LARGE SCALE GENOMIC DNA]</scope>
    <source>
        <strain evidence="3">cv. 10/8</strain>
        <tissue evidence="2">Leaf</tissue>
    </source>
</reference>
<organism evidence="2 3">
    <name type="scientific">Trifolium medium</name>
    <dbReference type="NCBI Taxonomy" id="97028"/>
    <lineage>
        <taxon>Eukaryota</taxon>
        <taxon>Viridiplantae</taxon>
        <taxon>Streptophyta</taxon>
        <taxon>Embryophyta</taxon>
        <taxon>Tracheophyta</taxon>
        <taxon>Spermatophyta</taxon>
        <taxon>Magnoliopsida</taxon>
        <taxon>eudicotyledons</taxon>
        <taxon>Gunneridae</taxon>
        <taxon>Pentapetalae</taxon>
        <taxon>rosids</taxon>
        <taxon>fabids</taxon>
        <taxon>Fabales</taxon>
        <taxon>Fabaceae</taxon>
        <taxon>Papilionoideae</taxon>
        <taxon>50 kb inversion clade</taxon>
        <taxon>NPAAA clade</taxon>
        <taxon>Hologalegina</taxon>
        <taxon>IRL clade</taxon>
        <taxon>Trifolieae</taxon>
        <taxon>Trifolium</taxon>
    </lineage>
</organism>
<evidence type="ECO:0000313" key="2">
    <source>
        <dbReference type="EMBL" id="MCI50059.1"/>
    </source>
</evidence>
<dbReference type="GO" id="GO:0016301">
    <property type="term" value="F:kinase activity"/>
    <property type="evidence" value="ECO:0007669"/>
    <property type="project" value="UniProtKB-KW"/>
</dbReference>
<name>A0A392SN02_9FABA</name>
<keyword evidence="2" id="KW-0808">Transferase</keyword>
<keyword evidence="2" id="KW-0418">Kinase</keyword>
<dbReference type="EMBL" id="LXQA010410763">
    <property type="protein sequence ID" value="MCI50059.1"/>
    <property type="molecule type" value="Genomic_DNA"/>
</dbReference>
<protein>
    <submittedName>
        <fullName evidence="2">5'-AMP-activated protein kinase subunit beta-2</fullName>
    </submittedName>
</protein>
<dbReference type="AlphaFoldDB" id="A0A392SN02"/>
<accession>A0A392SN02</accession>
<proteinExistence type="predicted"/>
<feature type="non-terminal residue" evidence="2">
    <location>
        <position position="1"/>
    </location>
</feature>
<evidence type="ECO:0000313" key="3">
    <source>
        <dbReference type="Proteomes" id="UP000265520"/>
    </source>
</evidence>
<feature type="compositionally biased region" description="Basic and acidic residues" evidence="1">
    <location>
        <begin position="28"/>
        <end position="57"/>
    </location>
</feature>
<comment type="caution">
    <text evidence="2">The sequence shown here is derived from an EMBL/GenBank/DDBJ whole genome shotgun (WGS) entry which is preliminary data.</text>
</comment>
<dbReference type="Proteomes" id="UP000265520">
    <property type="component" value="Unassembled WGS sequence"/>
</dbReference>
<keyword evidence="3" id="KW-1185">Reference proteome</keyword>
<evidence type="ECO:0000256" key="1">
    <source>
        <dbReference type="SAM" id="MobiDB-lite"/>
    </source>
</evidence>
<feature type="region of interest" description="Disordered" evidence="1">
    <location>
        <begin position="20"/>
        <end position="57"/>
    </location>
</feature>